<evidence type="ECO:0000256" key="5">
    <source>
        <dbReference type="ARBA" id="ARBA00023014"/>
    </source>
</evidence>
<evidence type="ECO:0000256" key="1">
    <source>
        <dbReference type="ARBA" id="ARBA00001966"/>
    </source>
</evidence>
<feature type="domain" description="Radical SAM core" evidence="7">
    <location>
        <begin position="193"/>
        <end position="418"/>
    </location>
</feature>
<dbReference type="Gene3D" id="3.80.30.20">
    <property type="entry name" value="tm_1862 like domain"/>
    <property type="match status" value="1"/>
</dbReference>
<evidence type="ECO:0000259" key="6">
    <source>
        <dbReference type="PROSITE" id="PS51332"/>
    </source>
</evidence>
<keyword evidence="2" id="KW-0949">S-adenosyl-L-methionine</keyword>
<proteinExistence type="predicted"/>
<evidence type="ECO:0000259" key="7">
    <source>
        <dbReference type="PROSITE" id="PS51918"/>
    </source>
</evidence>
<accession>A0A419T8X1</accession>
<dbReference type="InterPro" id="IPR058240">
    <property type="entry name" value="rSAM_sf"/>
</dbReference>
<sequence length="497" mass="57580">MDKSVLLIGFYNEKALGVRYLANTLKKRGYTPHILFFKGFNSVKPSKASEKELKLLEELINKINPAYIGLSVMSSLYLESVYLVNNRIREKFDIPIIWGGVYATLFPKKALTHGDYVIRGEGEDAFVELLDALENGEDISNIENLAFKNNQGEIVINDVRCLVQDLDSLGYPEIGGENKYVIHNDTLTEGDPQLKSLTFELTASRGCPFTCSYCSSINLKRVYFKKGRFVRFRSIDSVMEELKEAKKKIKKLKVIHFWDEIFPDDEEWIDEFNRRYKEEIGLPFKIWGHPLKVDENVIEKLVDAGLYQIVVGIQSGSTRVRREVFNRTETQEQIIKSSKILSRCKVPRIIYDFMLQHPFETLEDLKETFKLCLKLEPPFELQLHGLNFLPGTDIVDMAIEKNLFTREELEKIMYSSIQEQYDMYWGPAAANRVTENSVWVSLIYLTQFPTLRPLAKKLANEVEKGNKEKVVFRLQKLMKQVQRFKNITHKAKLVLKA</sequence>
<dbReference type="GO" id="GO:0031419">
    <property type="term" value="F:cobalamin binding"/>
    <property type="evidence" value="ECO:0007669"/>
    <property type="project" value="InterPro"/>
</dbReference>
<dbReference type="Pfam" id="PF02310">
    <property type="entry name" value="B12-binding"/>
    <property type="match status" value="1"/>
</dbReference>
<dbReference type="InterPro" id="IPR007197">
    <property type="entry name" value="rSAM"/>
</dbReference>
<dbReference type="PANTHER" id="PTHR43409">
    <property type="entry name" value="ANAEROBIC MAGNESIUM-PROTOPORPHYRIN IX MONOMETHYL ESTER CYCLASE-RELATED"/>
    <property type="match status" value="1"/>
</dbReference>
<dbReference type="InterPro" id="IPR023404">
    <property type="entry name" value="rSAM_horseshoe"/>
</dbReference>
<evidence type="ECO:0000256" key="2">
    <source>
        <dbReference type="ARBA" id="ARBA00022691"/>
    </source>
</evidence>
<dbReference type="PROSITE" id="PS51918">
    <property type="entry name" value="RADICAL_SAM"/>
    <property type="match status" value="1"/>
</dbReference>
<keyword evidence="9" id="KW-1185">Reference proteome</keyword>
<evidence type="ECO:0000256" key="4">
    <source>
        <dbReference type="ARBA" id="ARBA00023004"/>
    </source>
</evidence>
<dbReference type="EMBL" id="MCIB01000003">
    <property type="protein sequence ID" value="RKD33932.1"/>
    <property type="molecule type" value="Genomic_DNA"/>
</dbReference>
<keyword evidence="5" id="KW-0411">Iron-sulfur</keyword>
<keyword evidence="4" id="KW-0408">Iron</keyword>
<reference evidence="8 9" key="1">
    <citation type="submission" date="2016-08" db="EMBL/GenBank/DDBJ databases">
        <title>Novel Firmicutes and Novel Genomes.</title>
        <authorList>
            <person name="Poppleton D.I."/>
            <person name="Gribaldo S."/>
        </authorList>
    </citation>
    <scope>NUCLEOTIDE SEQUENCE [LARGE SCALE GENOMIC DNA]</scope>
    <source>
        <strain evidence="8 9">CTT3</strain>
    </source>
</reference>
<dbReference type="RefSeq" id="WP_120167424.1">
    <property type="nucleotide sequence ID" value="NZ_MCIB01000003.1"/>
</dbReference>
<dbReference type="PROSITE" id="PS51332">
    <property type="entry name" value="B12_BINDING"/>
    <property type="match status" value="1"/>
</dbReference>
<comment type="caution">
    <text evidence="8">The sequence shown here is derived from an EMBL/GenBank/DDBJ whole genome shotgun (WGS) entry which is preliminary data.</text>
</comment>
<dbReference type="Pfam" id="PF04055">
    <property type="entry name" value="Radical_SAM"/>
    <property type="match status" value="1"/>
</dbReference>
<gene>
    <name evidence="8" type="ORF">BET03_08370</name>
</gene>
<dbReference type="AlphaFoldDB" id="A0A419T8X1"/>
<dbReference type="InterPro" id="IPR006158">
    <property type="entry name" value="Cobalamin-bd"/>
</dbReference>
<keyword evidence="3" id="KW-0479">Metal-binding</keyword>
<dbReference type="SMART" id="SM00729">
    <property type="entry name" value="Elp3"/>
    <property type="match status" value="1"/>
</dbReference>
<dbReference type="SFLD" id="SFLDG01123">
    <property type="entry name" value="methyltransferase_(Class_B)"/>
    <property type="match status" value="1"/>
</dbReference>
<dbReference type="Proteomes" id="UP000284177">
    <property type="component" value="Unassembled WGS sequence"/>
</dbReference>
<dbReference type="InterPro" id="IPR051198">
    <property type="entry name" value="BchE-like"/>
</dbReference>
<evidence type="ECO:0000313" key="9">
    <source>
        <dbReference type="Proteomes" id="UP000284177"/>
    </source>
</evidence>
<dbReference type="InterPro" id="IPR006638">
    <property type="entry name" value="Elp3/MiaA/NifB-like_rSAM"/>
</dbReference>
<evidence type="ECO:0000313" key="8">
    <source>
        <dbReference type="EMBL" id="RKD33932.1"/>
    </source>
</evidence>
<dbReference type="SUPFAM" id="SSF102114">
    <property type="entry name" value="Radical SAM enzymes"/>
    <property type="match status" value="1"/>
</dbReference>
<dbReference type="InterPro" id="IPR034466">
    <property type="entry name" value="Methyltransferase_Class_B"/>
</dbReference>
<dbReference type="SFLD" id="SFLDG01082">
    <property type="entry name" value="B12-binding_domain_containing"/>
    <property type="match status" value="1"/>
</dbReference>
<dbReference type="SFLD" id="SFLDS00029">
    <property type="entry name" value="Radical_SAM"/>
    <property type="match status" value="1"/>
</dbReference>
<dbReference type="Gene3D" id="3.40.50.280">
    <property type="entry name" value="Cobalamin-binding domain"/>
    <property type="match status" value="1"/>
</dbReference>
<dbReference type="CDD" id="cd01335">
    <property type="entry name" value="Radical_SAM"/>
    <property type="match status" value="1"/>
</dbReference>
<evidence type="ECO:0000256" key="3">
    <source>
        <dbReference type="ARBA" id="ARBA00022723"/>
    </source>
</evidence>
<dbReference type="OrthoDB" id="9801424at2"/>
<comment type="cofactor">
    <cofactor evidence="1">
        <name>[4Fe-4S] cluster</name>
        <dbReference type="ChEBI" id="CHEBI:49883"/>
    </cofactor>
</comment>
<dbReference type="GO" id="GO:0003824">
    <property type="term" value="F:catalytic activity"/>
    <property type="evidence" value="ECO:0007669"/>
    <property type="project" value="InterPro"/>
</dbReference>
<feature type="domain" description="B12-binding" evidence="6">
    <location>
        <begin position="1"/>
        <end position="140"/>
    </location>
</feature>
<organism evidence="8 9">
    <name type="scientific">Thermohalobacter berrensis</name>
    <dbReference type="NCBI Taxonomy" id="99594"/>
    <lineage>
        <taxon>Bacteria</taxon>
        <taxon>Bacillati</taxon>
        <taxon>Bacillota</taxon>
        <taxon>Tissierellia</taxon>
        <taxon>Tissierellales</taxon>
        <taxon>Thermohalobacteraceae</taxon>
        <taxon>Thermohalobacter</taxon>
    </lineage>
</organism>
<dbReference type="GO" id="GO:0046872">
    <property type="term" value="F:metal ion binding"/>
    <property type="evidence" value="ECO:0007669"/>
    <property type="project" value="UniProtKB-KW"/>
</dbReference>
<dbReference type="GO" id="GO:0051539">
    <property type="term" value="F:4 iron, 4 sulfur cluster binding"/>
    <property type="evidence" value="ECO:0007669"/>
    <property type="project" value="UniProtKB-KW"/>
</dbReference>
<protein>
    <submittedName>
        <fullName evidence="8">Uncharacterized protein</fullName>
    </submittedName>
</protein>
<name>A0A419T8X1_9FIRM</name>